<protein>
    <submittedName>
        <fullName evidence="1">Transposase IS3/IS911 family protein</fullName>
    </submittedName>
</protein>
<dbReference type="InterPro" id="IPR010921">
    <property type="entry name" value="Trp_repressor/repl_initiator"/>
</dbReference>
<dbReference type="AlphaFoldDB" id="K2PQD8"/>
<proteinExistence type="predicted"/>
<comment type="caution">
    <text evidence="1">The sequence shown here is derived from an EMBL/GenBank/DDBJ whole genome shotgun (WGS) entry which is preliminary data.</text>
</comment>
<dbReference type="Proteomes" id="UP000007374">
    <property type="component" value="Unassembled WGS sequence"/>
</dbReference>
<accession>K2PQD8</accession>
<organism evidence="1 2">
    <name type="scientific">Nitratireductor indicus C115</name>
    <dbReference type="NCBI Taxonomy" id="1231190"/>
    <lineage>
        <taxon>Bacteria</taxon>
        <taxon>Pseudomonadati</taxon>
        <taxon>Pseudomonadota</taxon>
        <taxon>Alphaproteobacteria</taxon>
        <taxon>Hyphomicrobiales</taxon>
        <taxon>Phyllobacteriaceae</taxon>
        <taxon>Nitratireductor</taxon>
    </lineage>
</organism>
<reference evidence="1 2" key="1">
    <citation type="journal article" date="2012" name="J. Bacteriol.">
        <title>Genome Sequence of Nitratireductor indicus Type Strain C115.</title>
        <authorList>
            <person name="Lai Q."/>
            <person name="Li G."/>
            <person name="Yu Z."/>
            <person name="Shao Z."/>
        </authorList>
    </citation>
    <scope>NUCLEOTIDE SEQUENCE [LARGE SCALE GENOMIC DNA]</scope>
    <source>
        <strain evidence="1 2">C115</strain>
    </source>
</reference>
<gene>
    <name evidence="1" type="ORF">NA8A_07969</name>
</gene>
<evidence type="ECO:0000313" key="1">
    <source>
        <dbReference type="EMBL" id="EKF43257.1"/>
    </source>
</evidence>
<sequence length="129" mass="14925">MRQFWLKDFWLIIALQRAKMRRRTGTRKEPAEENIPIVLEGLRGEESITPLCRREGTAECLYYNWSKEFLEAGKKDQPLINMTTRTAQNTISQTLRILVTSGRFSGFIQREPSSIIGTPRSAPVRILRS</sequence>
<keyword evidence="2" id="KW-1185">Reference proteome</keyword>
<dbReference type="SUPFAM" id="SSF48295">
    <property type="entry name" value="TrpR-like"/>
    <property type="match status" value="1"/>
</dbReference>
<name>K2PQD8_9HYPH</name>
<evidence type="ECO:0000313" key="2">
    <source>
        <dbReference type="Proteomes" id="UP000007374"/>
    </source>
</evidence>
<dbReference type="eggNOG" id="COG2963">
    <property type="taxonomic scope" value="Bacteria"/>
</dbReference>
<dbReference type="EMBL" id="AMSI01000004">
    <property type="protein sequence ID" value="EKF43257.1"/>
    <property type="molecule type" value="Genomic_DNA"/>
</dbReference>
<dbReference type="GO" id="GO:0043565">
    <property type="term" value="F:sequence-specific DNA binding"/>
    <property type="evidence" value="ECO:0007669"/>
    <property type="project" value="InterPro"/>
</dbReference>